<name>Q2CBB4_OCEGH</name>
<dbReference type="STRING" id="314256.OG2516_12051"/>
<feature type="signal peptide" evidence="1">
    <location>
        <begin position="1"/>
        <end position="22"/>
    </location>
</feature>
<keyword evidence="3" id="KW-1185">Reference proteome</keyword>
<dbReference type="HOGENOM" id="CLU_100562_3_0_5"/>
<dbReference type="Proteomes" id="UP000003635">
    <property type="component" value="Unassembled WGS sequence"/>
</dbReference>
<comment type="caution">
    <text evidence="2">The sequence shown here is derived from an EMBL/GenBank/DDBJ whole genome shotgun (WGS) entry which is preliminary data.</text>
</comment>
<evidence type="ECO:0000313" key="2">
    <source>
        <dbReference type="EMBL" id="EAR49984.1"/>
    </source>
</evidence>
<reference evidence="2 3" key="1">
    <citation type="journal article" date="2010" name="J. Bacteriol.">
        <title>Genome sequences of Oceanicola granulosus HTCC2516(T) and Oceanicola batsensis HTCC2597(TDelta).</title>
        <authorList>
            <person name="Thrash J.C."/>
            <person name="Cho J.C."/>
            <person name="Vergin K.L."/>
            <person name="Giovannoni S.J."/>
        </authorList>
    </citation>
    <scope>NUCLEOTIDE SEQUENCE [LARGE SCALE GENOMIC DNA]</scope>
    <source>
        <strain evidence="3">ATCC BAA-861 / DSM 15982 / KCTC 12143 / HTCC2516</strain>
    </source>
</reference>
<organism evidence="2 3">
    <name type="scientific">Oceanicola granulosus (strain ATCC BAA-861 / DSM 15982 / KCTC 12143 / HTCC2516)</name>
    <dbReference type="NCBI Taxonomy" id="314256"/>
    <lineage>
        <taxon>Bacteria</taxon>
        <taxon>Pseudomonadati</taxon>
        <taxon>Pseudomonadota</taxon>
        <taxon>Alphaproteobacteria</taxon>
        <taxon>Rhodobacterales</taxon>
        <taxon>Roseobacteraceae</taxon>
        <taxon>Oceanicola</taxon>
    </lineage>
</organism>
<dbReference type="eggNOG" id="COG5342">
    <property type="taxonomic scope" value="Bacteria"/>
</dbReference>
<evidence type="ECO:0000256" key="1">
    <source>
        <dbReference type="SAM" id="SignalP"/>
    </source>
</evidence>
<dbReference type="AlphaFoldDB" id="Q2CBB4"/>
<protein>
    <submittedName>
        <fullName evidence="2">Uncharacterized protein</fullName>
    </submittedName>
</protein>
<gene>
    <name evidence="2" type="ORF">OG2516_12051</name>
</gene>
<accession>Q2CBB4</accession>
<proteinExistence type="predicted"/>
<dbReference type="RefSeq" id="WP_007255928.1">
    <property type="nucleotide sequence ID" value="NZ_CH724107.1"/>
</dbReference>
<dbReference type="OrthoDB" id="7426653at2"/>
<sequence length="172" mass="18468">MNITRIAAAATAAALLSTPLAAQETAAEVDTDWYVFVAEDESECLAVSSPQRAEYFRDGAEVSATTDEPSLTVVYRPGEGAMGQVAYLGGFPFSEDEPIEAQVGTEAHALYPDNIWAWPPSAEADAALIEEMRVGREVRLSSFSSRGTNVVHYFSLNGFGPAVDEAARRCDN</sequence>
<dbReference type="EMBL" id="AAOT01000040">
    <property type="protein sequence ID" value="EAR49984.1"/>
    <property type="molecule type" value="Genomic_DNA"/>
</dbReference>
<feature type="chain" id="PRO_5004207148" evidence="1">
    <location>
        <begin position="23"/>
        <end position="172"/>
    </location>
</feature>
<evidence type="ECO:0000313" key="3">
    <source>
        <dbReference type="Proteomes" id="UP000003635"/>
    </source>
</evidence>
<keyword evidence="1" id="KW-0732">Signal</keyword>